<accession>A0AAV4SNH7</accession>
<dbReference type="EC" id="3.1.13.4" evidence="6"/>
<keyword evidence="12" id="KW-0269">Exonuclease</keyword>
<feature type="domain" description="Disease resistance R13L4/SHOC-2-like LRR" evidence="19">
    <location>
        <begin position="368"/>
        <end position="439"/>
    </location>
</feature>
<feature type="region of interest" description="Disordered" evidence="17">
    <location>
        <begin position="832"/>
        <end position="851"/>
    </location>
</feature>
<sequence length="891" mass="101787">MSFLQWNCRSLKNKKIWLHQPPFTTSEFWVFQETFLKADDRLLFPNKIFFRTHRNNRTGGGLLIGIPTNMSGCVIFENSQDPNLEILAIEIRSHTFTFTIVNIYAPLGFDINQVHNFFSNLKTPTFIFGYFNLHHPFWGGKTSTPKSDEFLDWLNQSHFSILNTSMPTHITHNFPSSVIDLTLCSAALLNEVYCYVSDCTFESTHLPIVVSGSKLTNASKYLKTIYWNPILRDSNTFLQSIADPTVEIVTEKISHTININTKNQILPNNEYPLWIINAEKLKLILSFLLTKFTKKMEEICLKSQGLEDVPDSVMNSNCKHLNLDFNDIFTLPSTFCENLTSLTILSINGNNLVTLPGNICLLSELHELYLKENYIAKLPETLGELKHLQELNLIGNQLKQLPENIHSLCQLVMLNVSENIIESLPNTFGNLECLSYLNLSYNSIEYLPESFGNLTNLKTLDLSSNSLMSLPDSFQNLPSLEILNLNSNKIKTLPDTFLSSHTLQKLVMCQNHLSHIPPWFSEMENIKEIYLSDNYLSKTPFPEEFGEKCLNLELLDLSGNNITGLPNSFGKLTNLSILDLGSSFDETGRNPILSNGNELVCLPNSFCNLKNLSKLELDENQIEVLPEEFGCLKNLTYLDLSKNKLKVLPESFGHFKQLRVCLLSMNYLTYLPPSFGMLKVVEELKLDSNLLEYLPESFENMVALKSLDLYNNKLTKVPEVVKKLKSLKHLELRGNDFGSSLEDLFNISFKPSYQKRDPNLEDNWRGRIRSDIKPDVWVEKKSDIPDRKCLENDTFREALTGAAALWRRHGEKVIRRNPKEFSVLAVNGIDFTSENDLNSEPDDESEDWNADDFNFESPEILTEANVQDTLETGEVEYWDDAESYSSSKFSV</sequence>
<keyword evidence="13" id="KW-0460">Magnesium</keyword>
<evidence type="ECO:0000256" key="10">
    <source>
        <dbReference type="ARBA" id="ARBA00022737"/>
    </source>
</evidence>
<keyword evidence="9" id="KW-0479">Metal-binding</keyword>
<dbReference type="PROSITE" id="PS51450">
    <property type="entry name" value="LRR"/>
    <property type="match status" value="7"/>
</dbReference>
<keyword evidence="11" id="KW-0378">Hydrolase</keyword>
<dbReference type="InterPro" id="IPR036691">
    <property type="entry name" value="Endo/exonu/phosph_ase_sf"/>
</dbReference>
<dbReference type="InterPro" id="IPR001611">
    <property type="entry name" value="Leu-rich_rpt"/>
</dbReference>
<dbReference type="SUPFAM" id="SSF52047">
    <property type="entry name" value="RNI-like"/>
    <property type="match status" value="1"/>
</dbReference>
<evidence type="ECO:0000313" key="21">
    <source>
        <dbReference type="Proteomes" id="UP001054837"/>
    </source>
</evidence>
<evidence type="ECO:0000256" key="11">
    <source>
        <dbReference type="ARBA" id="ARBA00022801"/>
    </source>
</evidence>
<comment type="catalytic activity">
    <reaction evidence="1">
        <text>Exonucleolytic cleavage of poly(A) to 5'-AMP.</text>
        <dbReference type="EC" id="3.1.13.4"/>
    </reaction>
</comment>
<evidence type="ECO:0000259" key="19">
    <source>
        <dbReference type="Pfam" id="PF23598"/>
    </source>
</evidence>
<evidence type="ECO:0000256" key="12">
    <source>
        <dbReference type="ARBA" id="ARBA00022839"/>
    </source>
</evidence>
<evidence type="ECO:0000313" key="20">
    <source>
        <dbReference type="EMBL" id="GIY34107.1"/>
    </source>
</evidence>
<evidence type="ECO:0000256" key="6">
    <source>
        <dbReference type="ARBA" id="ARBA00012161"/>
    </source>
</evidence>
<dbReference type="SUPFAM" id="SSF56219">
    <property type="entry name" value="DNase I-like"/>
    <property type="match status" value="1"/>
</dbReference>
<evidence type="ECO:0000256" key="3">
    <source>
        <dbReference type="ARBA" id="ARBA00004123"/>
    </source>
</evidence>
<dbReference type="GO" id="GO:0005737">
    <property type="term" value="C:cytoplasm"/>
    <property type="evidence" value="ECO:0007669"/>
    <property type="project" value="UniProtKB-SubCell"/>
</dbReference>
<dbReference type="GO" id="GO:0004535">
    <property type="term" value="F:poly(A)-specific ribonuclease activity"/>
    <property type="evidence" value="ECO:0007669"/>
    <property type="project" value="UniProtKB-EC"/>
</dbReference>
<evidence type="ECO:0000256" key="14">
    <source>
        <dbReference type="ARBA" id="ARBA00023015"/>
    </source>
</evidence>
<keyword evidence="10" id="KW-0677">Repeat</keyword>
<keyword evidence="14" id="KW-0805">Transcription regulation</keyword>
<dbReference type="InterPro" id="IPR050216">
    <property type="entry name" value="LRR_domain-containing"/>
</dbReference>
<evidence type="ECO:0000256" key="8">
    <source>
        <dbReference type="ARBA" id="ARBA00022722"/>
    </source>
</evidence>
<protein>
    <recommendedName>
        <fullName evidence="6">poly(A)-specific ribonuclease</fullName>
        <ecNumber evidence="6">3.1.13.4</ecNumber>
    </recommendedName>
</protein>
<dbReference type="Pfam" id="PF23598">
    <property type="entry name" value="LRR_14"/>
    <property type="match status" value="1"/>
</dbReference>
<dbReference type="SMART" id="SM00365">
    <property type="entry name" value="LRR_SD22"/>
    <property type="match status" value="8"/>
</dbReference>
<evidence type="ECO:0000256" key="17">
    <source>
        <dbReference type="SAM" id="MobiDB-lite"/>
    </source>
</evidence>
<comment type="similarity">
    <text evidence="5">Belongs to the CCR4/nocturin family.</text>
</comment>
<keyword evidence="8" id="KW-0540">Nuclease</keyword>
<evidence type="ECO:0000256" key="15">
    <source>
        <dbReference type="ARBA" id="ARBA00023163"/>
    </source>
</evidence>
<dbReference type="GO" id="GO:0046872">
    <property type="term" value="F:metal ion binding"/>
    <property type="evidence" value="ECO:0007669"/>
    <property type="project" value="UniProtKB-KW"/>
</dbReference>
<keyword evidence="15" id="KW-0804">Transcription</keyword>
<evidence type="ECO:0000256" key="16">
    <source>
        <dbReference type="ARBA" id="ARBA00023242"/>
    </source>
</evidence>
<dbReference type="Pfam" id="PF13855">
    <property type="entry name" value="LRR_8"/>
    <property type="match status" value="3"/>
</dbReference>
<evidence type="ECO:0000256" key="4">
    <source>
        <dbReference type="ARBA" id="ARBA00004496"/>
    </source>
</evidence>
<name>A0AAV4SNH7_9ARAC</name>
<keyword evidence="21" id="KW-1185">Reference proteome</keyword>
<feature type="compositionally biased region" description="Acidic residues" evidence="17">
    <location>
        <begin position="837"/>
        <end position="851"/>
    </location>
</feature>
<feature type="domain" description="Endonuclease/exonuclease/phosphatase" evidence="18">
    <location>
        <begin position="100"/>
        <end position="208"/>
    </location>
</feature>
<dbReference type="FunFam" id="3.80.10.10:FF:001164">
    <property type="entry name" value="GH01279p"/>
    <property type="match status" value="1"/>
</dbReference>
<comment type="cofactor">
    <cofactor evidence="2">
        <name>Mg(2+)</name>
        <dbReference type="ChEBI" id="CHEBI:18420"/>
    </cofactor>
</comment>
<dbReference type="InterPro" id="IPR032675">
    <property type="entry name" value="LRR_dom_sf"/>
</dbReference>
<evidence type="ECO:0000256" key="9">
    <source>
        <dbReference type="ARBA" id="ARBA00022723"/>
    </source>
</evidence>
<dbReference type="EMBL" id="BPLQ01008017">
    <property type="protein sequence ID" value="GIY34107.1"/>
    <property type="molecule type" value="Genomic_DNA"/>
</dbReference>
<evidence type="ECO:0000256" key="13">
    <source>
        <dbReference type="ARBA" id="ARBA00022842"/>
    </source>
</evidence>
<dbReference type="PANTHER" id="PTHR48051">
    <property type="match status" value="1"/>
</dbReference>
<dbReference type="Pfam" id="PF00560">
    <property type="entry name" value="LRR_1"/>
    <property type="match status" value="1"/>
</dbReference>
<dbReference type="SUPFAM" id="SSF52058">
    <property type="entry name" value="L domain-like"/>
    <property type="match status" value="1"/>
</dbReference>
<proteinExistence type="inferred from homology"/>
<dbReference type="GO" id="GO:0005634">
    <property type="term" value="C:nucleus"/>
    <property type="evidence" value="ECO:0007669"/>
    <property type="project" value="UniProtKB-SubCell"/>
</dbReference>
<dbReference type="Gene3D" id="3.60.10.10">
    <property type="entry name" value="Endonuclease/exonuclease/phosphatase"/>
    <property type="match status" value="1"/>
</dbReference>
<dbReference type="Proteomes" id="UP001054837">
    <property type="component" value="Unassembled WGS sequence"/>
</dbReference>
<dbReference type="SMART" id="SM00369">
    <property type="entry name" value="LRR_TYP"/>
    <property type="match status" value="14"/>
</dbReference>
<dbReference type="Gene3D" id="3.80.10.10">
    <property type="entry name" value="Ribonuclease Inhibitor"/>
    <property type="match status" value="4"/>
</dbReference>
<reference evidence="20 21" key="1">
    <citation type="submission" date="2021-06" db="EMBL/GenBank/DDBJ databases">
        <title>Caerostris darwini draft genome.</title>
        <authorList>
            <person name="Kono N."/>
            <person name="Arakawa K."/>
        </authorList>
    </citation>
    <scope>NUCLEOTIDE SEQUENCE [LARGE SCALE GENOMIC DNA]</scope>
</reference>
<dbReference type="PANTHER" id="PTHR48051:SF1">
    <property type="entry name" value="RAS SUPPRESSOR PROTEIN 1"/>
    <property type="match status" value="1"/>
</dbReference>
<comment type="caution">
    <text evidence="20">The sequence shown here is derived from an EMBL/GenBank/DDBJ whole genome shotgun (WGS) entry which is preliminary data.</text>
</comment>
<organism evidence="20 21">
    <name type="scientific">Caerostris darwini</name>
    <dbReference type="NCBI Taxonomy" id="1538125"/>
    <lineage>
        <taxon>Eukaryota</taxon>
        <taxon>Metazoa</taxon>
        <taxon>Ecdysozoa</taxon>
        <taxon>Arthropoda</taxon>
        <taxon>Chelicerata</taxon>
        <taxon>Arachnida</taxon>
        <taxon>Araneae</taxon>
        <taxon>Araneomorphae</taxon>
        <taxon>Entelegynae</taxon>
        <taxon>Araneoidea</taxon>
        <taxon>Araneidae</taxon>
        <taxon>Caerostris</taxon>
    </lineage>
</organism>
<gene>
    <name evidence="20" type="primary">AVEN_186992_1</name>
    <name evidence="20" type="ORF">CDAR_481111</name>
</gene>
<dbReference type="InterPro" id="IPR055414">
    <property type="entry name" value="LRR_R13L4/SHOC2-like"/>
</dbReference>
<evidence type="ECO:0000256" key="7">
    <source>
        <dbReference type="ARBA" id="ARBA00022614"/>
    </source>
</evidence>
<dbReference type="Pfam" id="PF14529">
    <property type="entry name" value="Exo_endo_phos_2"/>
    <property type="match status" value="1"/>
</dbReference>
<dbReference type="SMART" id="SM00364">
    <property type="entry name" value="LRR_BAC"/>
    <property type="match status" value="11"/>
</dbReference>
<evidence type="ECO:0000256" key="5">
    <source>
        <dbReference type="ARBA" id="ARBA00010774"/>
    </source>
</evidence>
<evidence type="ECO:0000256" key="1">
    <source>
        <dbReference type="ARBA" id="ARBA00001663"/>
    </source>
</evidence>
<comment type="subcellular location">
    <subcellularLocation>
        <location evidence="4">Cytoplasm</location>
    </subcellularLocation>
    <subcellularLocation>
        <location evidence="3">Nucleus</location>
    </subcellularLocation>
</comment>
<evidence type="ECO:0000256" key="2">
    <source>
        <dbReference type="ARBA" id="ARBA00001946"/>
    </source>
</evidence>
<dbReference type="PRINTS" id="PR00019">
    <property type="entry name" value="LEURICHRPT"/>
</dbReference>
<keyword evidence="7" id="KW-0433">Leucine-rich repeat</keyword>
<dbReference type="InterPro" id="IPR003591">
    <property type="entry name" value="Leu-rich_rpt_typical-subtyp"/>
</dbReference>
<dbReference type="AlphaFoldDB" id="A0AAV4SNH7"/>
<dbReference type="InterPro" id="IPR005135">
    <property type="entry name" value="Endo/exonuclease/phosphatase"/>
</dbReference>
<evidence type="ECO:0000259" key="18">
    <source>
        <dbReference type="Pfam" id="PF14529"/>
    </source>
</evidence>
<keyword evidence="16" id="KW-0539">Nucleus</keyword>